<keyword evidence="4 5" id="KW-0472">Membrane</keyword>
<evidence type="ECO:0000256" key="1">
    <source>
        <dbReference type="ARBA" id="ARBA00004141"/>
    </source>
</evidence>
<sequence length="288" mass="31041">MTHELRTGALFLLLGEALLAIMGAMIKHLSLELSTEQIVFFRNLFGLIVLVPLIMKTGTAQLRTGTWQWHMVRAIVGLSAMYCYFWALGNMPLTEAFLVKLSSPFFMPLFAWWWLKEPAGRFSLVAIVIGFAGVAVILQPGGDGAFTLAALIGLLGAALAALAKVTIRRMSGSETGQSIVFYFALISSLISLPGALLNWQPVPSTAWLWLLAMGTIASAGQLAMTKAYMLASPGKIGVYVYSAVVYGALMGWVFWNEIPAWTTWLGAIMIFGAGLLNLKSGKAGKASA</sequence>
<feature type="transmembrane region" description="Helical" evidence="5">
    <location>
        <begin position="38"/>
        <end position="55"/>
    </location>
</feature>
<feature type="transmembrane region" description="Helical" evidence="5">
    <location>
        <begin position="179"/>
        <end position="200"/>
    </location>
</feature>
<reference evidence="7" key="1">
    <citation type="submission" date="2022-11" db="EMBL/GenBank/DDBJ databases">
        <title>Parathalassolutuus dongxingensis gen. nov., sp. nov., a novel member of family Oceanospirillaceae isolated from a coastal shrimp pond in Guangxi, China.</title>
        <authorList>
            <person name="Chen H."/>
        </authorList>
    </citation>
    <scope>NUCLEOTIDE SEQUENCE</scope>
    <source>
        <strain evidence="7">G-43</strain>
    </source>
</reference>
<feature type="transmembrane region" description="Helical" evidence="5">
    <location>
        <begin position="261"/>
        <end position="278"/>
    </location>
</feature>
<proteinExistence type="predicted"/>
<feature type="domain" description="EamA" evidence="6">
    <location>
        <begin position="149"/>
        <end position="275"/>
    </location>
</feature>
<name>A0A9X3IRA7_9GAMM</name>
<evidence type="ECO:0000259" key="6">
    <source>
        <dbReference type="Pfam" id="PF00892"/>
    </source>
</evidence>
<dbReference type="RefSeq" id="WP_283171857.1">
    <property type="nucleotide sequence ID" value="NZ_JAPNOA010000003.1"/>
</dbReference>
<evidence type="ECO:0000313" key="8">
    <source>
        <dbReference type="Proteomes" id="UP001150830"/>
    </source>
</evidence>
<feature type="transmembrane region" description="Helical" evidence="5">
    <location>
        <begin position="236"/>
        <end position="255"/>
    </location>
</feature>
<dbReference type="AlphaFoldDB" id="A0A9X3IRA7"/>
<feature type="transmembrane region" description="Helical" evidence="5">
    <location>
        <begin position="206"/>
        <end position="224"/>
    </location>
</feature>
<accession>A0A9X3IRA7</accession>
<dbReference type="EMBL" id="JAPNOA010000003">
    <property type="protein sequence ID" value="MCY0963639.1"/>
    <property type="molecule type" value="Genomic_DNA"/>
</dbReference>
<protein>
    <submittedName>
        <fullName evidence="7">DMT family transporter</fullName>
    </submittedName>
</protein>
<dbReference type="SUPFAM" id="SSF103481">
    <property type="entry name" value="Multidrug resistance efflux transporter EmrE"/>
    <property type="match status" value="2"/>
</dbReference>
<feature type="transmembrane region" description="Helical" evidence="5">
    <location>
        <begin position="145"/>
        <end position="167"/>
    </location>
</feature>
<feature type="transmembrane region" description="Helical" evidence="5">
    <location>
        <begin position="67"/>
        <end position="87"/>
    </location>
</feature>
<evidence type="ECO:0000256" key="2">
    <source>
        <dbReference type="ARBA" id="ARBA00022692"/>
    </source>
</evidence>
<dbReference type="PANTHER" id="PTHR22911:SF6">
    <property type="entry name" value="SOLUTE CARRIER FAMILY 35 MEMBER G1"/>
    <property type="match status" value="1"/>
</dbReference>
<keyword evidence="2 5" id="KW-0812">Transmembrane</keyword>
<feature type="domain" description="EamA" evidence="6">
    <location>
        <begin position="7"/>
        <end position="138"/>
    </location>
</feature>
<comment type="subcellular location">
    <subcellularLocation>
        <location evidence="1">Membrane</location>
        <topology evidence="1">Multi-pass membrane protein</topology>
    </subcellularLocation>
</comment>
<dbReference type="PANTHER" id="PTHR22911">
    <property type="entry name" value="ACYL-MALONYL CONDENSING ENZYME-RELATED"/>
    <property type="match status" value="1"/>
</dbReference>
<feature type="transmembrane region" description="Helical" evidence="5">
    <location>
        <begin position="122"/>
        <end position="139"/>
    </location>
</feature>
<evidence type="ECO:0000313" key="7">
    <source>
        <dbReference type="EMBL" id="MCY0963639.1"/>
    </source>
</evidence>
<feature type="transmembrane region" description="Helical" evidence="5">
    <location>
        <begin position="93"/>
        <end position="115"/>
    </location>
</feature>
<dbReference type="Proteomes" id="UP001150830">
    <property type="component" value="Unassembled WGS sequence"/>
</dbReference>
<dbReference type="InterPro" id="IPR037185">
    <property type="entry name" value="EmrE-like"/>
</dbReference>
<comment type="caution">
    <text evidence="7">The sequence shown here is derived from an EMBL/GenBank/DDBJ whole genome shotgun (WGS) entry which is preliminary data.</text>
</comment>
<dbReference type="GO" id="GO:0016020">
    <property type="term" value="C:membrane"/>
    <property type="evidence" value="ECO:0007669"/>
    <property type="project" value="UniProtKB-SubCell"/>
</dbReference>
<gene>
    <name evidence="7" type="ORF">OUO13_00350</name>
</gene>
<dbReference type="Pfam" id="PF00892">
    <property type="entry name" value="EamA"/>
    <property type="match status" value="2"/>
</dbReference>
<feature type="transmembrane region" description="Helical" evidence="5">
    <location>
        <begin position="7"/>
        <end position="26"/>
    </location>
</feature>
<evidence type="ECO:0000256" key="4">
    <source>
        <dbReference type="ARBA" id="ARBA00023136"/>
    </source>
</evidence>
<evidence type="ECO:0000256" key="5">
    <source>
        <dbReference type="SAM" id="Phobius"/>
    </source>
</evidence>
<keyword evidence="8" id="KW-1185">Reference proteome</keyword>
<evidence type="ECO:0000256" key="3">
    <source>
        <dbReference type="ARBA" id="ARBA00022989"/>
    </source>
</evidence>
<dbReference type="InterPro" id="IPR000620">
    <property type="entry name" value="EamA_dom"/>
</dbReference>
<organism evidence="7 8">
    <name type="scientific">Parathalassolituus penaei</name>
    <dbReference type="NCBI Taxonomy" id="2997323"/>
    <lineage>
        <taxon>Bacteria</taxon>
        <taxon>Pseudomonadati</taxon>
        <taxon>Pseudomonadota</taxon>
        <taxon>Gammaproteobacteria</taxon>
        <taxon>Oceanospirillales</taxon>
        <taxon>Oceanospirillaceae</taxon>
        <taxon>Parathalassolituus</taxon>
    </lineage>
</organism>
<keyword evidence="3 5" id="KW-1133">Transmembrane helix</keyword>